<dbReference type="GO" id="GO:0003677">
    <property type="term" value="F:DNA binding"/>
    <property type="evidence" value="ECO:0007669"/>
    <property type="project" value="InterPro"/>
</dbReference>
<dbReference type="Proteomes" id="UP001138921">
    <property type="component" value="Unassembled WGS sequence"/>
</dbReference>
<sequence>MTKLLIDGDMIVHRSCIAVEKDTRFLDRYHILFSSFEDAWFVMQETLADITDIAGTDDVVFVFSAEENWRKTIVDPEYKSNRKESRKPLAYWSVIEEIERQYPTHRLPLLEADDTLGIMQTSAEPGSTCIWTLDKDLKQIPGFQIRDDEVIEITEEEGDRFHLFQILAGDPTDGYHGCPGVGKETANKALADKIKLWPTEHVLKRGPRKGETEIRWEEIPSETPWKTVLSFYRRAGLKPKDALHQARLAKILRAEDYVNGEIKLWEPKK</sequence>
<dbReference type="Pfam" id="PF02739">
    <property type="entry name" value="5_3_exonuc_N"/>
    <property type="match status" value="1"/>
</dbReference>
<comment type="caution">
    <text evidence="2">The sequence shown here is derived from an EMBL/GenBank/DDBJ whole genome shotgun (WGS) entry which is preliminary data.</text>
</comment>
<accession>A0A9X1A702</accession>
<dbReference type="RefSeq" id="WP_214385643.1">
    <property type="nucleotide sequence ID" value="NZ_JAFLWW010000001.1"/>
</dbReference>
<dbReference type="InterPro" id="IPR036279">
    <property type="entry name" value="5-3_exonuclease_C_sf"/>
</dbReference>
<proteinExistence type="predicted"/>
<dbReference type="InterPro" id="IPR020046">
    <property type="entry name" value="5-3_exonucl_a-hlix_arch_N"/>
</dbReference>
<evidence type="ECO:0000259" key="1">
    <source>
        <dbReference type="Pfam" id="PF02739"/>
    </source>
</evidence>
<dbReference type="GO" id="GO:0016788">
    <property type="term" value="F:hydrolase activity, acting on ester bonds"/>
    <property type="evidence" value="ECO:0007669"/>
    <property type="project" value="UniProtKB-ARBA"/>
</dbReference>
<dbReference type="Gene3D" id="1.10.150.20">
    <property type="entry name" value="5' to 3' exonuclease, C-terminal subdomain"/>
    <property type="match status" value="1"/>
</dbReference>
<dbReference type="EMBL" id="JAFLWW010000001">
    <property type="protein sequence ID" value="MBT1154433.1"/>
    <property type="molecule type" value="Genomic_DNA"/>
</dbReference>
<feature type="domain" description="5'-3' exonuclease alpha-helical arch N-terminal" evidence="1">
    <location>
        <begin position="4"/>
        <end position="141"/>
    </location>
</feature>
<dbReference type="AlphaFoldDB" id="A0A9X1A702"/>
<dbReference type="InterPro" id="IPR029060">
    <property type="entry name" value="PIN-like_dom_sf"/>
</dbReference>
<dbReference type="Gene3D" id="3.40.50.1010">
    <property type="entry name" value="5'-nuclease"/>
    <property type="match status" value="1"/>
</dbReference>
<reference evidence="2" key="2">
    <citation type="submission" date="2021-03" db="EMBL/GenBank/DDBJ databases">
        <authorList>
            <person name="Artuso I."/>
            <person name="Turrini P."/>
            <person name="Pirolo M."/>
            <person name="Lugli G.A."/>
            <person name="Ventura M."/>
            <person name="Visca P."/>
        </authorList>
    </citation>
    <scope>NUCLEOTIDE SEQUENCE</scope>
    <source>
        <strain evidence="2">LMG 26462</strain>
    </source>
</reference>
<gene>
    <name evidence="2" type="ORF">J1C56_02390</name>
</gene>
<protein>
    <recommendedName>
        <fullName evidence="1">5'-3' exonuclease alpha-helical arch N-terminal domain-containing protein</fullName>
    </recommendedName>
</protein>
<reference evidence="2" key="1">
    <citation type="journal article" date="2021" name="Microorganisms">
        <title>Phylogenomic Reconstruction and Metabolic Potential of the Genus Aminobacter.</title>
        <authorList>
            <person name="Artuso I."/>
            <person name="Turrini P."/>
            <person name="Pirolo M."/>
            <person name="Lugli G.A."/>
            <person name="Ventura M."/>
            <person name="Visca P."/>
        </authorList>
    </citation>
    <scope>NUCLEOTIDE SEQUENCE</scope>
    <source>
        <strain evidence="2">LMG 26462</strain>
    </source>
</reference>
<name>A0A9X1A702_9HYPH</name>
<organism evidence="2 3">
    <name type="scientific">Aminobacter anthyllidis</name>
    <dbReference type="NCBI Taxonomy" id="1035067"/>
    <lineage>
        <taxon>Bacteria</taxon>
        <taxon>Pseudomonadati</taxon>
        <taxon>Pseudomonadota</taxon>
        <taxon>Alphaproteobacteria</taxon>
        <taxon>Hyphomicrobiales</taxon>
        <taxon>Phyllobacteriaceae</taxon>
        <taxon>Aminobacter</taxon>
    </lineage>
</organism>
<evidence type="ECO:0000313" key="3">
    <source>
        <dbReference type="Proteomes" id="UP001138921"/>
    </source>
</evidence>
<evidence type="ECO:0000313" key="2">
    <source>
        <dbReference type="EMBL" id="MBT1154433.1"/>
    </source>
</evidence>
<dbReference type="SUPFAM" id="SSF88723">
    <property type="entry name" value="PIN domain-like"/>
    <property type="match status" value="1"/>
</dbReference>
<dbReference type="GO" id="GO:0004518">
    <property type="term" value="F:nuclease activity"/>
    <property type="evidence" value="ECO:0007669"/>
    <property type="project" value="UniProtKB-ARBA"/>
</dbReference>
<keyword evidence="3" id="KW-1185">Reference proteome</keyword>
<dbReference type="SUPFAM" id="SSF47807">
    <property type="entry name" value="5' to 3' exonuclease, C-terminal subdomain"/>
    <property type="match status" value="1"/>
</dbReference>